<feature type="domain" description="Multidrug resistance protein MdtA-like C-terminal permuted SH3" evidence="6">
    <location>
        <begin position="293"/>
        <end position="352"/>
    </location>
</feature>
<sequence length="385" mass="40725">MRSLTTTTIRSIAGAAFIAAVGLTLSGCNEKKEEAAEVIRPVKVIEIAQADTTRKLDYSGSVKARTDMNLGFRVSGKIVERKVDIGQKVKPGDVLARIDSTDYALAVRRSQADLDSAEKQVQTTALARNRAQQLFDKSVGSKSQLEQAELSYDQAVSTRDSAVSALTEAKNQVAYSDLTSDMNGIVTTVNADVGQVVSSGTPVITVAVDGEKEVLIAVPEMDIAQFKVGKDVKARFWSDDALVLDGKVREVAGSADAQSRTFAVRVSLPSDHRVLLGMTATIEAEAGNTQPYVSVPLSALAQKDGQQIVWLVDRSAGSVHSRNVKVADFADDGVRIADGLKAGDVVVAAGTQFMTENMKVKVPDAQQVSAATNGGAVTAAADIVR</sequence>
<dbReference type="RefSeq" id="WP_012652477.1">
    <property type="nucleotide sequence ID" value="NZ_BAYX01000018.1"/>
</dbReference>
<dbReference type="Gene3D" id="2.40.50.100">
    <property type="match status" value="1"/>
</dbReference>
<dbReference type="Pfam" id="PF25954">
    <property type="entry name" value="Beta-barrel_RND_2"/>
    <property type="match status" value="1"/>
</dbReference>
<evidence type="ECO:0000256" key="2">
    <source>
        <dbReference type="ARBA" id="ARBA00009477"/>
    </source>
</evidence>
<feature type="domain" description="CusB-like beta-barrel" evidence="5">
    <location>
        <begin position="216"/>
        <end position="285"/>
    </location>
</feature>
<comment type="subcellular location">
    <subcellularLocation>
        <location evidence="1">Cell envelope</location>
    </subcellularLocation>
</comment>
<evidence type="ECO:0000313" key="8">
    <source>
        <dbReference type="Proteomes" id="UP000026941"/>
    </source>
</evidence>
<name>A0AA87Q629_RHIRH</name>
<evidence type="ECO:0000313" key="7">
    <source>
        <dbReference type="EMBL" id="GAJ96210.1"/>
    </source>
</evidence>
<dbReference type="Proteomes" id="UP000026941">
    <property type="component" value="Unassembled WGS sequence"/>
</dbReference>
<dbReference type="SUPFAM" id="SSF111369">
    <property type="entry name" value="HlyD-like secretion proteins"/>
    <property type="match status" value="1"/>
</dbReference>
<keyword evidence="3" id="KW-0813">Transport</keyword>
<dbReference type="Gene3D" id="2.40.30.170">
    <property type="match status" value="1"/>
</dbReference>
<organism evidence="7 8">
    <name type="scientific">Rhizobium rhizogenes NBRC 13257</name>
    <dbReference type="NCBI Taxonomy" id="1220581"/>
    <lineage>
        <taxon>Bacteria</taxon>
        <taxon>Pseudomonadati</taxon>
        <taxon>Pseudomonadota</taxon>
        <taxon>Alphaproteobacteria</taxon>
        <taxon>Hyphomicrobiales</taxon>
        <taxon>Rhizobiaceae</taxon>
        <taxon>Rhizobium/Agrobacterium group</taxon>
        <taxon>Rhizobium</taxon>
    </lineage>
</organism>
<protein>
    <submittedName>
        <fullName evidence="7">Efflux system protein</fullName>
    </submittedName>
</protein>
<dbReference type="InterPro" id="IPR058792">
    <property type="entry name" value="Beta-barrel_RND_2"/>
</dbReference>
<dbReference type="InterPro" id="IPR058625">
    <property type="entry name" value="MdtA-like_BSH"/>
</dbReference>
<dbReference type="EMBL" id="BAYX01000018">
    <property type="protein sequence ID" value="GAJ96210.1"/>
    <property type="molecule type" value="Genomic_DNA"/>
</dbReference>
<dbReference type="GO" id="GO:0015562">
    <property type="term" value="F:efflux transmembrane transporter activity"/>
    <property type="evidence" value="ECO:0007669"/>
    <property type="project" value="TreeGrafter"/>
</dbReference>
<reference evidence="7 8" key="1">
    <citation type="submission" date="2014-05" db="EMBL/GenBank/DDBJ databases">
        <title>Whole genome shotgun sequence of Rhizobium rhizogenes NBRC 13257.</title>
        <authorList>
            <person name="Katano-Makiyama Y."/>
            <person name="Hosoyama A."/>
            <person name="Hashimoto M."/>
            <person name="Hosoyama Y."/>
            <person name="Noguchi M."/>
            <person name="Tsuchikane K."/>
            <person name="Kimura A."/>
            <person name="Ohji S."/>
            <person name="Ichikawa N."/>
            <person name="Yamazoe A."/>
            <person name="Fujita N."/>
        </authorList>
    </citation>
    <scope>NUCLEOTIDE SEQUENCE [LARGE SCALE GENOMIC DNA]</scope>
    <source>
        <strain evidence="7 8">NBRC 13257</strain>
    </source>
</reference>
<evidence type="ECO:0000259" key="5">
    <source>
        <dbReference type="Pfam" id="PF25954"/>
    </source>
</evidence>
<dbReference type="GeneID" id="86849709"/>
<feature type="domain" description="Multidrug resistance protein MdtA-like barrel-sandwich hybrid" evidence="4">
    <location>
        <begin position="71"/>
        <end position="206"/>
    </location>
</feature>
<evidence type="ECO:0000259" key="4">
    <source>
        <dbReference type="Pfam" id="PF25917"/>
    </source>
</evidence>
<comment type="caution">
    <text evidence="7">The sequence shown here is derived from an EMBL/GenBank/DDBJ whole genome shotgun (WGS) entry which is preliminary data.</text>
</comment>
<dbReference type="Pfam" id="PF25967">
    <property type="entry name" value="RND-MFP_C"/>
    <property type="match status" value="1"/>
</dbReference>
<dbReference type="AlphaFoldDB" id="A0AA87Q629"/>
<dbReference type="InterPro" id="IPR058627">
    <property type="entry name" value="MdtA-like_C"/>
</dbReference>
<dbReference type="PANTHER" id="PTHR30469">
    <property type="entry name" value="MULTIDRUG RESISTANCE PROTEIN MDTA"/>
    <property type="match status" value="1"/>
</dbReference>
<evidence type="ECO:0000259" key="6">
    <source>
        <dbReference type="Pfam" id="PF25967"/>
    </source>
</evidence>
<dbReference type="PANTHER" id="PTHR30469:SF15">
    <property type="entry name" value="HLYD FAMILY OF SECRETION PROTEINS"/>
    <property type="match status" value="1"/>
</dbReference>
<comment type="similarity">
    <text evidence="2">Belongs to the membrane fusion protein (MFP) (TC 8.A.1) family.</text>
</comment>
<evidence type="ECO:0000256" key="1">
    <source>
        <dbReference type="ARBA" id="ARBA00004196"/>
    </source>
</evidence>
<gene>
    <name evidence="7" type="ORF">RRH01S_18_00530</name>
</gene>
<dbReference type="Pfam" id="PF25917">
    <property type="entry name" value="BSH_RND"/>
    <property type="match status" value="1"/>
</dbReference>
<accession>A0AA87Q629</accession>
<dbReference type="PROSITE" id="PS51257">
    <property type="entry name" value="PROKAR_LIPOPROTEIN"/>
    <property type="match status" value="1"/>
</dbReference>
<dbReference type="Gene3D" id="2.40.420.20">
    <property type="match status" value="1"/>
</dbReference>
<evidence type="ECO:0000256" key="3">
    <source>
        <dbReference type="ARBA" id="ARBA00022448"/>
    </source>
</evidence>
<dbReference type="GO" id="GO:1990281">
    <property type="term" value="C:efflux pump complex"/>
    <property type="evidence" value="ECO:0007669"/>
    <property type="project" value="TreeGrafter"/>
</dbReference>
<dbReference type="InterPro" id="IPR006143">
    <property type="entry name" value="RND_pump_MFP"/>
</dbReference>
<dbReference type="NCBIfam" id="TIGR01730">
    <property type="entry name" value="RND_mfp"/>
    <property type="match status" value="1"/>
</dbReference>
<proteinExistence type="inferred from homology"/>
<dbReference type="Gene3D" id="1.10.287.470">
    <property type="entry name" value="Helix hairpin bin"/>
    <property type="match status" value="1"/>
</dbReference>